<keyword evidence="3 4" id="KW-0687">Ribonucleoprotein</keyword>
<dbReference type="PROSITE" id="PS00475">
    <property type="entry name" value="RIBOSOMAL_L15"/>
    <property type="match status" value="1"/>
</dbReference>
<evidence type="ECO:0000256" key="4">
    <source>
        <dbReference type="HAMAP-Rule" id="MF_00329"/>
    </source>
</evidence>
<feature type="domain" description="Large ribosomal subunit protein uL15/eL18" evidence="5">
    <location>
        <begin position="12"/>
        <end position="119"/>
    </location>
</feature>
<evidence type="ECO:0000256" key="3">
    <source>
        <dbReference type="ARBA" id="ARBA00023274"/>
    </source>
</evidence>
<keyword evidence="2 4" id="KW-0689">Ribosomal protein</keyword>
<dbReference type="HAMAP" id="MF_00329">
    <property type="entry name" value="Ribosomal_eL18"/>
    <property type="match status" value="1"/>
</dbReference>
<dbReference type="Pfam" id="PF17135">
    <property type="entry name" value="Ribosomal_L18"/>
    <property type="match status" value="1"/>
</dbReference>
<dbReference type="Proteomes" id="UP000256864">
    <property type="component" value="Unassembled WGS sequence"/>
</dbReference>
<comment type="similarity">
    <text evidence="1 4">Belongs to the eukaryotic ribosomal protein eL18 family.</text>
</comment>
<dbReference type="RefSeq" id="WP_010875679.1">
    <property type="nucleotide sequence ID" value="NZ_QREL01000003.1"/>
</dbReference>
<dbReference type="InterPro" id="IPR036227">
    <property type="entry name" value="Ribosomal_uL15/eL18_sf"/>
</dbReference>
<gene>
    <name evidence="4" type="primary">rpl18e</name>
    <name evidence="6" type="ORF">C7452_1578</name>
</gene>
<keyword evidence="7" id="KW-1185">Reference proteome</keyword>
<dbReference type="InterPro" id="IPR022947">
    <property type="entry name" value="Ribosomal_eL18_arc"/>
</dbReference>
<dbReference type="GO" id="GO:0006412">
    <property type="term" value="P:translation"/>
    <property type="evidence" value="ECO:0007669"/>
    <property type="project" value="UniProtKB-UniRule"/>
</dbReference>
<accession>A0A371NAM8</accession>
<evidence type="ECO:0000259" key="5">
    <source>
        <dbReference type="Pfam" id="PF17135"/>
    </source>
</evidence>
<dbReference type="GO" id="GO:0022625">
    <property type="term" value="C:cytosolic large ribosomal subunit"/>
    <property type="evidence" value="ECO:0007669"/>
    <property type="project" value="TreeGrafter"/>
</dbReference>
<evidence type="ECO:0000256" key="1">
    <source>
        <dbReference type="ARBA" id="ARBA00006815"/>
    </source>
</evidence>
<dbReference type="GeneID" id="82296536"/>
<reference evidence="6 7" key="1">
    <citation type="submission" date="2018-07" db="EMBL/GenBank/DDBJ databases">
        <title>Genomic Encyclopedia of Type Strains, Phase IV (KMG-IV): sequencing the most valuable type-strain genomes for metagenomic binning, comparative biology and taxonomic classification.</title>
        <authorList>
            <person name="Goeker M."/>
        </authorList>
    </citation>
    <scope>NUCLEOTIDE SEQUENCE [LARGE SCALE GENOMIC DNA]</scope>
    <source>
        <strain evidence="6 7">DSM 7466</strain>
    </source>
</reference>
<dbReference type="PANTHER" id="PTHR10934">
    <property type="entry name" value="60S RIBOSOMAL PROTEIN L18"/>
    <property type="match status" value="1"/>
</dbReference>
<dbReference type="SMR" id="A0A371NAM8"/>
<dbReference type="EMBL" id="QREL01000003">
    <property type="protein sequence ID" value="REE25228.1"/>
    <property type="molecule type" value="Genomic_DNA"/>
</dbReference>
<protein>
    <recommendedName>
        <fullName evidence="4">Large ribosomal subunit protein eL18</fullName>
    </recommendedName>
</protein>
<dbReference type="GO" id="GO:0003735">
    <property type="term" value="F:structural constituent of ribosome"/>
    <property type="evidence" value="ECO:0007669"/>
    <property type="project" value="InterPro"/>
</dbReference>
<name>A0A371NAM8_9EURY</name>
<proteinExistence type="inferred from homology"/>
<dbReference type="AlphaFoldDB" id="A0A371NAM8"/>
<evidence type="ECO:0000313" key="6">
    <source>
        <dbReference type="EMBL" id="REE25228.1"/>
    </source>
</evidence>
<organism evidence="6 7">
    <name type="scientific">Methanothermobacter defluvii</name>
    <dbReference type="NCBI Taxonomy" id="49339"/>
    <lineage>
        <taxon>Archaea</taxon>
        <taxon>Methanobacteriati</taxon>
        <taxon>Methanobacteriota</taxon>
        <taxon>Methanomada group</taxon>
        <taxon>Methanobacteria</taxon>
        <taxon>Methanobacteriales</taxon>
        <taxon>Methanobacteriaceae</taxon>
        <taxon>Methanothermobacter</taxon>
    </lineage>
</organism>
<dbReference type="NCBIfam" id="NF003079">
    <property type="entry name" value="PRK04005.1"/>
    <property type="match status" value="1"/>
</dbReference>
<sequence>MVRKITKTNPNLIKLIRNLRKKSSQEGAAIWKDVARRLERPTRNRAAVNISKINRHSDEDETVLVPGKVLGSGNLDHRVQVVALSFSQTARDKIERAGGECLTLGKIVEENPAIKNIKIIE</sequence>
<comment type="caution">
    <text evidence="6">The sequence shown here is derived from an EMBL/GenBank/DDBJ whole genome shotgun (WGS) entry which is preliminary data.</text>
</comment>
<dbReference type="Gene3D" id="3.100.10.10">
    <property type="match status" value="1"/>
</dbReference>
<dbReference type="GO" id="GO:0003723">
    <property type="term" value="F:RNA binding"/>
    <property type="evidence" value="ECO:0007669"/>
    <property type="project" value="TreeGrafter"/>
</dbReference>
<evidence type="ECO:0000256" key="2">
    <source>
        <dbReference type="ARBA" id="ARBA00022980"/>
    </source>
</evidence>
<dbReference type="PANTHER" id="PTHR10934:SF2">
    <property type="entry name" value="LARGE RIBOSOMAL SUBUNIT PROTEIN EL18"/>
    <property type="match status" value="1"/>
</dbReference>
<dbReference type="InterPro" id="IPR000039">
    <property type="entry name" value="Ribosomal_eL18"/>
</dbReference>
<dbReference type="InterPro" id="IPR001196">
    <property type="entry name" value="Ribosomal_uL15_CS"/>
</dbReference>
<dbReference type="SUPFAM" id="SSF52080">
    <property type="entry name" value="Ribosomal proteins L15p and L18e"/>
    <property type="match status" value="1"/>
</dbReference>
<dbReference type="InterPro" id="IPR021131">
    <property type="entry name" value="Ribosomal_uL15/eL18"/>
</dbReference>
<evidence type="ECO:0000313" key="7">
    <source>
        <dbReference type="Proteomes" id="UP000256864"/>
    </source>
</evidence>